<dbReference type="EMBL" id="JACJVN010000070">
    <property type="protein sequence ID" value="MBB6679095.1"/>
    <property type="molecule type" value="Genomic_DNA"/>
</dbReference>
<keyword evidence="2" id="KW-0808">Transferase</keyword>
<feature type="domain" description="Aminoglycoside phosphotransferase" evidence="1">
    <location>
        <begin position="36"/>
        <end position="278"/>
    </location>
</feature>
<dbReference type="InterPro" id="IPR002575">
    <property type="entry name" value="Aminoglycoside_PTrfase"/>
</dbReference>
<dbReference type="Pfam" id="PF01636">
    <property type="entry name" value="APH"/>
    <property type="match status" value="1"/>
</dbReference>
<proteinExistence type="predicted"/>
<dbReference type="AlphaFoldDB" id="A0A841TG62"/>
<protein>
    <submittedName>
        <fullName evidence="2">Aminoglycoside phosphotransferase family protein</fullName>
    </submittedName>
</protein>
<name>A0A841TG62_9BACL</name>
<accession>A0A841TG62</accession>
<dbReference type="Gene3D" id="3.90.1200.10">
    <property type="match status" value="1"/>
</dbReference>
<dbReference type="InterPro" id="IPR011009">
    <property type="entry name" value="Kinase-like_dom_sf"/>
</dbReference>
<dbReference type="Proteomes" id="UP000574133">
    <property type="component" value="Unassembled WGS sequence"/>
</dbReference>
<sequence>MKEEWERTQPPVTLDLRQIEEIVQPAFPGKRAVFAERIGVGLSNSNYKVLLEGSDTPLVVRIYRRERETAEKELAIAGLVRGTVPIAGFLYADASCKHYPQPWAVLEWKEGVLLSEVMRSGTSDEKASAAASAGSVLAAIHSYPMAESGFFGADLRVTERFPMNGERFLGFMEQCLSQSPFRQWLGEELARELWSFCIRHHSALSESREAPVLVHSDYNGLNILMRQRQGSGAGDWEVSAVLDWEDAFAWNRYADIANMLRYEKDGSAFERHFIRAYQERGIVLESNWKLLSRLEDLVALCDMLSHSTEDTPKRISDLRRLIARTIQSPR</sequence>
<keyword evidence="3" id="KW-1185">Reference proteome</keyword>
<evidence type="ECO:0000313" key="3">
    <source>
        <dbReference type="Proteomes" id="UP000574133"/>
    </source>
</evidence>
<dbReference type="InterPro" id="IPR051678">
    <property type="entry name" value="AGP_Transferase"/>
</dbReference>
<organism evidence="2 3">
    <name type="scientific">Cohnella lubricantis</name>
    <dbReference type="NCBI Taxonomy" id="2163172"/>
    <lineage>
        <taxon>Bacteria</taxon>
        <taxon>Bacillati</taxon>
        <taxon>Bacillota</taxon>
        <taxon>Bacilli</taxon>
        <taxon>Bacillales</taxon>
        <taxon>Paenibacillaceae</taxon>
        <taxon>Cohnella</taxon>
    </lineage>
</organism>
<reference evidence="2 3" key="1">
    <citation type="submission" date="2020-08" db="EMBL/GenBank/DDBJ databases">
        <title>Cohnella phylogeny.</title>
        <authorList>
            <person name="Dunlap C."/>
        </authorList>
    </citation>
    <scope>NUCLEOTIDE SEQUENCE [LARGE SCALE GENOMIC DNA]</scope>
    <source>
        <strain evidence="2 3">DSM 103658</strain>
    </source>
</reference>
<dbReference type="PANTHER" id="PTHR21310:SF15">
    <property type="entry name" value="AMINOGLYCOSIDE PHOSPHOTRANSFERASE DOMAIN-CONTAINING PROTEIN"/>
    <property type="match status" value="1"/>
</dbReference>
<dbReference type="GO" id="GO:0016740">
    <property type="term" value="F:transferase activity"/>
    <property type="evidence" value="ECO:0007669"/>
    <property type="project" value="UniProtKB-KW"/>
</dbReference>
<dbReference type="PANTHER" id="PTHR21310">
    <property type="entry name" value="AMINOGLYCOSIDE PHOSPHOTRANSFERASE-RELATED-RELATED"/>
    <property type="match status" value="1"/>
</dbReference>
<evidence type="ECO:0000313" key="2">
    <source>
        <dbReference type="EMBL" id="MBB6679095.1"/>
    </source>
</evidence>
<dbReference type="SUPFAM" id="SSF56112">
    <property type="entry name" value="Protein kinase-like (PK-like)"/>
    <property type="match status" value="1"/>
</dbReference>
<dbReference type="RefSeq" id="WP_185180362.1">
    <property type="nucleotide sequence ID" value="NZ_CBCSEP010000036.1"/>
</dbReference>
<comment type="caution">
    <text evidence="2">The sequence shown here is derived from an EMBL/GenBank/DDBJ whole genome shotgun (WGS) entry which is preliminary data.</text>
</comment>
<evidence type="ECO:0000259" key="1">
    <source>
        <dbReference type="Pfam" id="PF01636"/>
    </source>
</evidence>
<gene>
    <name evidence="2" type="ORF">H4Q31_17535</name>
</gene>